<organism evidence="2 3">
    <name type="scientific">Microbacterium dauci</name>
    <dbReference type="NCBI Taxonomy" id="3048008"/>
    <lineage>
        <taxon>Bacteria</taxon>
        <taxon>Bacillati</taxon>
        <taxon>Actinomycetota</taxon>
        <taxon>Actinomycetes</taxon>
        <taxon>Micrococcales</taxon>
        <taxon>Microbacteriaceae</taxon>
        <taxon>Microbacterium</taxon>
    </lineage>
</organism>
<feature type="domain" description="Polysaccharide pyruvyl transferase" evidence="1">
    <location>
        <begin position="17"/>
        <end position="304"/>
    </location>
</feature>
<dbReference type="Proteomes" id="UP001321481">
    <property type="component" value="Unassembled WGS sequence"/>
</dbReference>
<proteinExistence type="predicted"/>
<comment type="caution">
    <text evidence="2">The sequence shown here is derived from an EMBL/GenBank/DDBJ whole genome shotgun (WGS) entry which is preliminary data.</text>
</comment>
<evidence type="ECO:0000259" key="1">
    <source>
        <dbReference type="Pfam" id="PF04230"/>
    </source>
</evidence>
<dbReference type="InterPro" id="IPR007345">
    <property type="entry name" value="Polysacch_pyruvyl_Trfase"/>
</dbReference>
<sequence length="376" mass="41780">MSDSKLIIDVRGTQSGNKGAQLMLEAVAERYGSLFTLTAQTHLTDYDVRSRLGLRQTLHLYRAPRLSPVVSDLLPARVRRPYGLVSDSEIAGVLDASGFAYSDQWGPNRAETEVMFGRRQFRRGVPKVLLPQAFGPFSNVELRKWASELFEQSSVVFARDHVSEKYIRGLNLRVPIERSPDFTIGLSASATDLPITTPFIAIVPNARIVDRGGQSRDAYFEGLKHLSLAARAEGLDPLVVVHETQDLALAKRLAETIDSEIYTNPEPRELKFVLGNASAVITSRFHALVGALSQGVPALAWGWSHKYVELLKDFDVPEWIITAEEADPAGRVTALLNDTAARDRLESARPNLVAKVDTMWEITEDALRSRHPTRVR</sequence>
<evidence type="ECO:0000313" key="2">
    <source>
        <dbReference type="EMBL" id="MDJ1114461.1"/>
    </source>
</evidence>
<dbReference type="Pfam" id="PF04230">
    <property type="entry name" value="PS_pyruv_trans"/>
    <property type="match status" value="1"/>
</dbReference>
<dbReference type="PANTHER" id="PTHR36836">
    <property type="entry name" value="COLANIC ACID BIOSYNTHESIS PROTEIN WCAK"/>
    <property type="match status" value="1"/>
</dbReference>
<dbReference type="GO" id="GO:0016740">
    <property type="term" value="F:transferase activity"/>
    <property type="evidence" value="ECO:0007669"/>
    <property type="project" value="UniProtKB-KW"/>
</dbReference>
<accession>A0ABT6ZE71</accession>
<protein>
    <submittedName>
        <fullName evidence="2">Polysaccharide pyruvyl transferase family protein</fullName>
    </submittedName>
</protein>
<gene>
    <name evidence="2" type="ORF">QNI14_08340</name>
</gene>
<reference evidence="2 3" key="1">
    <citation type="submission" date="2023-05" db="EMBL/GenBank/DDBJ databases">
        <title>Microbacterium dauci sp.nov., Isolated from Carrot Rhizosphere Soil.</title>
        <authorList>
            <person name="Xiao Z."/>
            <person name="Zheng J."/>
        </authorList>
    </citation>
    <scope>NUCLEOTIDE SEQUENCE [LARGE SCALE GENOMIC DNA]</scope>
    <source>
        <strain evidence="2 3">LX3-4</strain>
    </source>
</reference>
<name>A0ABT6ZE71_9MICO</name>
<dbReference type="RefSeq" id="WP_283716080.1">
    <property type="nucleotide sequence ID" value="NZ_JASJND010000005.1"/>
</dbReference>
<keyword evidence="2" id="KW-0808">Transferase</keyword>
<dbReference type="PANTHER" id="PTHR36836:SF1">
    <property type="entry name" value="COLANIC ACID BIOSYNTHESIS PROTEIN WCAK"/>
    <property type="match status" value="1"/>
</dbReference>
<dbReference type="EMBL" id="JASJND010000005">
    <property type="protein sequence ID" value="MDJ1114461.1"/>
    <property type="molecule type" value="Genomic_DNA"/>
</dbReference>
<evidence type="ECO:0000313" key="3">
    <source>
        <dbReference type="Proteomes" id="UP001321481"/>
    </source>
</evidence>
<keyword evidence="3" id="KW-1185">Reference proteome</keyword>